<sequence>MLSQRPSPLDETPILSLSKYTTFSINSRLTRRQSCAVEVHPQSALLSTSPPCAYCRKLEVLTVYFVRFSNPNGAMEKQQMSFDLTSTGEQCEETLKGQLSSKWKPIDRKLLLKLPEAANVTYELADIALEFRDEKVLVLPGTPEMPKMMIVGLLLALPDVPEANLKPL</sequence>
<gene>
    <name evidence="1" type="ORF">NliqN6_5715</name>
</gene>
<evidence type="ECO:0000313" key="2">
    <source>
        <dbReference type="Proteomes" id="UP000620104"/>
    </source>
</evidence>
<protein>
    <submittedName>
        <fullName evidence="1">Uncharacterized protein</fullName>
    </submittedName>
</protein>
<evidence type="ECO:0000313" key="1">
    <source>
        <dbReference type="EMBL" id="GHJ89313.1"/>
    </source>
</evidence>
<comment type="caution">
    <text evidence="1">The sequence shown here is derived from an EMBL/GenBank/DDBJ whole genome shotgun (WGS) entry which is preliminary data.</text>
</comment>
<organism evidence="1 2">
    <name type="scientific">Naganishia liquefaciens</name>
    <dbReference type="NCBI Taxonomy" id="104408"/>
    <lineage>
        <taxon>Eukaryota</taxon>
        <taxon>Fungi</taxon>
        <taxon>Dikarya</taxon>
        <taxon>Basidiomycota</taxon>
        <taxon>Agaricomycotina</taxon>
        <taxon>Tremellomycetes</taxon>
        <taxon>Filobasidiales</taxon>
        <taxon>Filobasidiaceae</taxon>
        <taxon>Naganishia</taxon>
    </lineage>
</organism>
<proteinExistence type="predicted"/>
<keyword evidence="2" id="KW-1185">Reference proteome</keyword>
<dbReference type="AlphaFoldDB" id="A0A8H3TYS7"/>
<reference evidence="1" key="1">
    <citation type="submission" date="2020-07" db="EMBL/GenBank/DDBJ databases">
        <title>Draft Genome Sequence of a Deep-Sea Yeast, Naganishia (Cryptococcus) liquefaciens strain N6.</title>
        <authorList>
            <person name="Han Y.W."/>
            <person name="Kajitani R."/>
            <person name="Morimoto H."/>
            <person name="Parhat M."/>
            <person name="Tsubouchi H."/>
            <person name="Bakenova O."/>
            <person name="Ogata M."/>
            <person name="Argunhan B."/>
            <person name="Aoki R."/>
            <person name="Kajiwara S."/>
            <person name="Itoh T."/>
            <person name="Iwasaki H."/>
        </authorList>
    </citation>
    <scope>NUCLEOTIDE SEQUENCE</scope>
    <source>
        <strain evidence="1">N6</strain>
    </source>
</reference>
<dbReference type="EMBL" id="BLZA01000040">
    <property type="protein sequence ID" value="GHJ89313.1"/>
    <property type="molecule type" value="Genomic_DNA"/>
</dbReference>
<accession>A0A8H3TYS7</accession>
<name>A0A8H3TYS7_9TREE</name>
<dbReference type="Proteomes" id="UP000620104">
    <property type="component" value="Unassembled WGS sequence"/>
</dbReference>